<comment type="catalytic activity">
    <reaction evidence="5">
        <text>XMP + diphosphate = xanthine + 5-phospho-alpha-D-ribose 1-diphosphate</text>
        <dbReference type="Rhea" id="RHEA:10800"/>
        <dbReference type="ChEBI" id="CHEBI:17712"/>
        <dbReference type="ChEBI" id="CHEBI:33019"/>
        <dbReference type="ChEBI" id="CHEBI:57464"/>
        <dbReference type="ChEBI" id="CHEBI:58017"/>
        <dbReference type="EC" id="2.4.2.22"/>
    </reaction>
</comment>
<dbReference type="Gene3D" id="3.40.50.2020">
    <property type="match status" value="1"/>
</dbReference>
<dbReference type="NCBIfam" id="TIGR01744">
    <property type="entry name" value="XPRTase"/>
    <property type="match status" value="1"/>
</dbReference>
<dbReference type="InterPro" id="IPR010079">
    <property type="entry name" value="Xanthine_PRibTrfase"/>
</dbReference>
<evidence type="ECO:0000256" key="5">
    <source>
        <dbReference type="HAMAP-Rule" id="MF_01184"/>
    </source>
</evidence>
<dbReference type="Pfam" id="PF00156">
    <property type="entry name" value="Pribosyltran"/>
    <property type="match status" value="1"/>
</dbReference>
<evidence type="ECO:0000313" key="9">
    <source>
        <dbReference type="Proteomes" id="UP000447833"/>
    </source>
</evidence>
<dbReference type="InterPro" id="IPR050118">
    <property type="entry name" value="Pur/Pyrimidine_PRTase"/>
</dbReference>
<dbReference type="GO" id="GO:0046110">
    <property type="term" value="P:xanthine metabolic process"/>
    <property type="evidence" value="ECO:0007669"/>
    <property type="project" value="UniProtKB-UniRule"/>
</dbReference>
<dbReference type="PANTHER" id="PTHR43864:SF1">
    <property type="entry name" value="XANTHINE PHOSPHORIBOSYLTRANSFERASE"/>
    <property type="match status" value="1"/>
</dbReference>
<dbReference type="GO" id="GO:0000310">
    <property type="term" value="F:xanthine phosphoribosyltransferase activity"/>
    <property type="evidence" value="ECO:0007669"/>
    <property type="project" value="UniProtKB-UniRule"/>
</dbReference>
<evidence type="ECO:0000256" key="3">
    <source>
        <dbReference type="ARBA" id="ARBA00022679"/>
    </source>
</evidence>
<sequence length="198" mass="21685">MENLKKKIKQEGIALSDSVLKVDTFLNHQVDPQLMKEIGEVFAKRFADLGVTKVVTLESSGIAPAVFTALTLNVPLIFARKKKSLTLNEDLLTAVVYSYTKQESNTISISSKFLSEQDHVLLIDDFLANGQAAEGLLEVVAKAGATTAGIGILIEKAFQDGGKRLREKGYRVESLAMISELEAGKVTFTEEEIMYESI</sequence>
<evidence type="ECO:0000256" key="4">
    <source>
        <dbReference type="ARBA" id="ARBA00022726"/>
    </source>
</evidence>
<dbReference type="InterPro" id="IPR000836">
    <property type="entry name" value="PRTase_dom"/>
</dbReference>
<comment type="similarity">
    <text evidence="5">Belongs to the purine/pyrimidine phosphoribosyltransferase family. Xpt subfamily.</text>
</comment>
<evidence type="ECO:0000313" key="8">
    <source>
        <dbReference type="EMBL" id="MYL64137.1"/>
    </source>
</evidence>
<reference evidence="8 9" key="1">
    <citation type="submission" date="2019-11" db="EMBL/GenBank/DDBJ databases">
        <title>Genome sequences of 17 halophilic strains isolated from different environments.</title>
        <authorList>
            <person name="Furrow R.E."/>
        </authorList>
    </citation>
    <scope>NUCLEOTIDE SEQUENCE [LARGE SCALE GENOMIC DNA]</scope>
    <source>
        <strain evidence="8 9">22506_14_FS</strain>
    </source>
</reference>
<evidence type="ECO:0000256" key="2">
    <source>
        <dbReference type="ARBA" id="ARBA00022676"/>
    </source>
</evidence>
<name>A0A845F060_9BACL</name>
<feature type="binding site" evidence="5">
    <location>
        <begin position="128"/>
        <end position="132"/>
    </location>
    <ligand>
        <name>5-phospho-alpha-D-ribose 1-diphosphate</name>
        <dbReference type="ChEBI" id="CHEBI:58017"/>
    </ligand>
</feature>
<comment type="caution">
    <text evidence="8">The sequence shown here is derived from an EMBL/GenBank/DDBJ whole genome shotgun (WGS) entry which is preliminary data.</text>
</comment>
<gene>
    <name evidence="5" type="primary">xpt</name>
    <name evidence="8" type="ORF">GLW07_12315</name>
</gene>
<dbReference type="AlphaFoldDB" id="A0A845F060"/>
<organism evidence="8 9">
    <name type="scientific">Guptibacillus hwajinpoensis</name>
    <dbReference type="NCBI Taxonomy" id="208199"/>
    <lineage>
        <taxon>Bacteria</taxon>
        <taxon>Bacillati</taxon>
        <taxon>Bacillota</taxon>
        <taxon>Bacilli</taxon>
        <taxon>Bacillales</taxon>
        <taxon>Guptibacillaceae</taxon>
        <taxon>Guptibacillus</taxon>
    </lineage>
</organism>
<dbReference type="NCBIfam" id="NF006671">
    <property type="entry name" value="PRK09219.1"/>
    <property type="match status" value="1"/>
</dbReference>
<dbReference type="RefSeq" id="WP_160919577.1">
    <property type="nucleotide sequence ID" value="NZ_WMEY01000003.1"/>
</dbReference>
<keyword evidence="3 5" id="KW-0808">Transferase</keyword>
<dbReference type="EC" id="2.4.2.22" evidence="5 6"/>
<evidence type="ECO:0000259" key="7">
    <source>
        <dbReference type="Pfam" id="PF00156"/>
    </source>
</evidence>
<keyword evidence="1 5" id="KW-0963">Cytoplasm</keyword>
<feature type="domain" description="Phosphoribosyltransferase" evidence="7">
    <location>
        <begin position="32"/>
        <end position="157"/>
    </location>
</feature>
<dbReference type="PANTHER" id="PTHR43864">
    <property type="entry name" value="HYPOXANTHINE/GUANINE PHOSPHORIBOSYLTRANSFERASE"/>
    <property type="match status" value="1"/>
</dbReference>
<feature type="binding site" evidence="5">
    <location>
        <position position="27"/>
    </location>
    <ligand>
        <name>xanthine</name>
        <dbReference type="ChEBI" id="CHEBI:17712"/>
    </ligand>
</feature>
<comment type="subcellular location">
    <subcellularLocation>
        <location evidence="5">Cytoplasm</location>
    </subcellularLocation>
</comment>
<evidence type="ECO:0000256" key="1">
    <source>
        <dbReference type="ARBA" id="ARBA00022490"/>
    </source>
</evidence>
<dbReference type="GO" id="GO:0006166">
    <property type="term" value="P:purine ribonucleoside salvage"/>
    <property type="evidence" value="ECO:0007669"/>
    <property type="project" value="UniProtKB-KW"/>
</dbReference>
<dbReference type="SUPFAM" id="SSF53271">
    <property type="entry name" value="PRTase-like"/>
    <property type="match status" value="1"/>
</dbReference>
<dbReference type="EMBL" id="WMEY01000003">
    <property type="protein sequence ID" value="MYL64137.1"/>
    <property type="molecule type" value="Genomic_DNA"/>
</dbReference>
<dbReference type="HAMAP" id="MF_01184">
    <property type="entry name" value="XPRTase"/>
    <property type="match status" value="1"/>
</dbReference>
<feature type="binding site" evidence="5">
    <location>
        <position position="20"/>
    </location>
    <ligand>
        <name>xanthine</name>
        <dbReference type="ChEBI" id="CHEBI:17712"/>
    </ligand>
</feature>
<feature type="binding site" evidence="5">
    <location>
        <position position="156"/>
    </location>
    <ligand>
        <name>xanthine</name>
        <dbReference type="ChEBI" id="CHEBI:17712"/>
    </ligand>
</feature>
<comment type="subunit">
    <text evidence="5">Homodimer.</text>
</comment>
<dbReference type="GO" id="GO:0005737">
    <property type="term" value="C:cytoplasm"/>
    <property type="evidence" value="ECO:0007669"/>
    <property type="project" value="UniProtKB-SubCell"/>
</dbReference>
<accession>A0A845F060</accession>
<comment type="pathway">
    <text evidence="5">Purine metabolism; XMP biosynthesis via salvage pathway; XMP from xanthine: step 1/1.</text>
</comment>
<dbReference type="CDD" id="cd06223">
    <property type="entry name" value="PRTases_typeI"/>
    <property type="match status" value="1"/>
</dbReference>
<dbReference type="InterPro" id="IPR029057">
    <property type="entry name" value="PRTase-like"/>
</dbReference>
<keyword evidence="4 5" id="KW-0660">Purine salvage</keyword>
<proteinExistence type="inferred from homology"/>
<keyword evidence="2 5" id="KW-0328">Glycosyltransferase</keyword>
<dbReference type="GO" id="GO:0032265">
    <property type="term" value="P:XMP salvage"/>
    <property type="evidence" value="ECO:0007669"/>
    <property type="project" value="UniProtKB-UniRule"/>
</dbReference>
<comment type="function">
    <text evidence="5">Converts the preformed base xanthine, a product of nucleic acid breakdown, to xanthosine 5'-monophosphate (XMP), so it can be reused for RNA or DNA synthesis.</text>
</comment>
<evidence type="ECO:0000256" key="6">
    <source>
        <dbReference type="NCBIfam" id="TIGR01744"/>
    </source>
</evidence>
<dbReference type="UniPathway" id="UPA00602">
    <property type="reaction ID" value="UER00658"/>
</dbReference>
<dbReference type="Proteomes" id="UP000447833">
    <property type="component" value="Unassembled WGS sequence"/>
</dbReference>
<protein>
    <recommendedName>
        <fullName evidence="5 6">Xanthine phosphoribosyltransferase</fullName>
        <shortName evidence="5">XPRTase</shortName>
        <ecNumber evidence="5 6">2.4.2.22</ecNumber>
    </recommendedName>
</protein>